<evidence type="ECO:0000313" key="2">
    <source>
        <dbReference type="EMBL" id="EQB59587.1"/>
    </source>
</evidence>
<sequence length="84" mass="8717">REIPGKLGFKPKGPLNPGLNPGFPLGKGAQISREIPGEIWGLNPKGPFKPGVKPGVSPLGKGPKFPGKFPGKLGFKPKGPLTRG</sequence>
<dbReference type="AlphaFoldDB" id="T0KVP0"/>
<name>T0KVP0_KINKI</name>
<reference evidence="2" key="1">
    <citation type="journal article" date="2013" name="Antimicrob. Agents Chemother.">
        <title>Characterization of TEM-1 beta-lactamase producing Kingella kingae clinical isolates.</title>
        <authorList>
            <person name="Banerjee A."/>
            <person name="Kaplan J.B."/>
            <person name="Soherwardy A."/>
            <person name="Nudell Y."/>
            <person name="Mackenzie G.A."/>
            <person name="Johnson S."/>
            <person name="Balashova N.V."/>
        </authorList>
    </citation>
    <scope>NUCLEOTIDE SEQUENCE</scope>
    <source>
        <strain evidence="2">KKC2005004457</strain>
        <plasmid evidence="2">unnamed</plasmid>
    </source>
</reference>
<feature type="compositionally biased region" description="Low complexity" evidence="1">
    <location>
        <begin position="10"/>
        <end position="28"/>
    </location>
</feature>
<proteinExistence type="predicted"/>
<keyword evidence="2" id="KW-0614">Plasmid</keyword>
<protein>
    <submittedName>
        <fullName evidence="2">Uncharacterized protein</fullName>
    </submittedName>
</protein>
<geneLocation type="plasmid" evidence="2">
    <name>unnamed</name>
</geneLocation>
<evidence type="ECO:0000256" key="1">
    <source>
        <dbReference type="SAM" id="MobiDB-lite"/>
    </source>
</evidence>
<gene>
    <name evidence="2" type="ORF">C297_p00355</name>
</gene>
<feature type="non-terminal residue" evidence="2">
    <location>
        <position position="1"/>
    </location>
</feature>
<feature type="region of interest" description="Disordered" evidence="1">
    <location>
        <begin position="1"/>
        <end position="28"/>
    </location>
</feature>
<feature type="region of interest" description="Disordered" evidence="1">
    <location>
        <begin position="55"/>
        <end position="84"/>
    </location>
</feature>
<organism evidence="2">
    <name type="scientific">Kingella kingae KKC2005004457</name>
    <dbReference type="NCBI Taxonomy" id="1229911"/>
    <lineage>
        <taxon>Bacteria</taxon>
        <taxon>Pseudomonadati</taxon>
        <taxon>Pseudomonadota</taxon>
        <taxon>Betaproteobacteria</taxon>
        <taxon>Neisseriales</taxon>
        <taxon>Neisseriaceae</taxon>
        <taxon>Kingella</taxon>
    </lineage>
</organism>
<comment type="caution">
    <text evidence="2">The sequence shown here is derived from an EMBL/GenBank/DDBJ whole genome shotgun (WGS) entry which is preliminary data.</text>
</comment>
<accession>T0KVP0</accession>
<dbReference type="EMBL" id="AMPT01000039">
    <property type="protein sequence ID" value="EQB59587.1"/>
    <property type="molecule type" value="Genomic_DNA"/>
</dbReference>